<evidence type="ECO:0000313" key="3">
    <source>
        <dbReference type="Proteomes" id="UP000011668"/>
    </source>
</evidence>
<dbReference type="Proteomes" id="UP000011668">
    <property type="component" value="Unassembled WGS sequence"/>
</dbReference>
<dbReference type="EMBL" id="AFRT01000975">
    <property type="protein sequence ID" value="ELU41906.1"/>
    <property type="molecule type" value="Genomic_DNA"/>
</dbReference>
<gene>
    <name evidence="2" type="ORF">AG1IA_04058</name>
</gene>
<dbReference type="AlphaFoldDB" id="L8WUV5"/>
<comment type="caution">
    <text evidence="2">The sequence shown here is derived from an EMBL/GenBank/DDBJ whole genome shotgun (WGS) entry which is preliminary data.</text>
</comment>
<keyword evidence="1" id="KW-0812">Transmembrane</keyword>
<feature type="transmembrane region" description="Helical" evidence="1">
    <location>
        <begin position="26"/>
        <end position="45"/>
    </location>
</feature>
<keyword evidence="3" id="KW-1185">Reference proteome</keyword>
<reference evidence="2 3" key="1">
    <citation type="journal article" date="2013" name="Nat. Commun.">
        <title>The evolution and pathogenic mechanisms of the rice sheath blight pathogen.</title>
        <authorList>
            <person name="Zheng A."/>
            <person name="Lin R."/>
            <person name="Xu L."/>
            <person name="Qin P."/>
            <person name="Tang C."/>
            <person name="Ai P."/>
            <person name="Zhang D."/>
            <person name="Liu Y."/>
            <person name="Sun Z."/>
            <person name="Feng H."/>
            <person name="Wang Y."/>
            <person name="Chen Y."/>
            <person name="Liang X."/>
            <person name="Fu R."/>
            <person name="Li Q."/>
            <person name="Zhang J."/>
            <person name="Yu X."/>
            <person name="Xie Z."/>
            <person name="Ding L."/>
            <person name="Guan P."/>
            <person name="Tang J."/>
            <person name="Liang Y."/>
            <person name="Wang S."/>
            <person name="Deng Q."/>
            <person name="Li S."/>
            <person name="Zhu J."/>
            <person name="Wang L."/>
            <person name="Liu H."/>
            <person name="Li P."/>
        </authorList>
    </citation>
    <scope>NUCLEOTIDE SEQUENCE [LARGE SCALE GENOMIC DNA]</scope>
    <source>
        <strain evidence="3">AG-1 IA</strain>
    </source>
</reference>
<dbReference type="HOGENOM" id="CLU_3034009_0_0_1"/>
<organism evidence="2 3">
    <name type="scientific">Thanatephorus cucumeris (strain AG1-IA)</name>
    <name type="common">Rice sheath blight fungus</name>
    <name type="synonym">Rhizoctonia solani</name>
    <dbReference type="NCBI Taxonomy" id="983506"/>
    <lineage>
        <taxon>Eukaryota</taxon>
        <taxon>Fungi</taxon>
        <taxon>Dikarya</taxon>
        <taxon>Basidiomycota</taxon>
        <taxon>Agaricomycotina</taxon>
        <taxon>Agaricomycetes</taxon>
        <taxon>Cantharellales</taxon>
        <taxon>Ceratobasidiaceae</taxon>
        <taxon>Rhizoctonia</taxon>
        <taxon>Rhizoctonia solani AG-1</taxon>
    </lineage>
</organism>
<name>L8WUV5_THACA</name>
<keyword evidence="1" id="KW-1133">Transmembrane helix</keyword>
<keyword evidence="1" id="KW-0472">Membrane</keyword>
<evidence type="ECO:0000256" key="1">
    <source>
        <dbReference type="SAM" id="Phobius"/>
    </source>
</evidence>
<evidence type="ECO:0000313" key="2">
    <source>
        <dbReference type="EMBL" id="ELU41906.1"/>
    </source>
</evidence>
<accession>L8WUV5</accession>
<proteinExistence type="predicted"/>
<protein>
    <submittedName>
        <fullName evidence="2">Uncharacterized protein</fullName>
    </submittedName>
</protein>
<sequence>MNKISKQISAQSTISPHRRFSPLRPYCYIECWMATAVFGITLSMSGHHLPPIYAK</sequence>